<dbReference type="PANTHER" id="PTHR47169:SF2">
    <property type="entry name" value="OS01G0541250 PROTEIN"/>
    <property type="match status" value="1"/>
</dbReference>
<sequence length="546" mass="61532">MPGLDVDLNLEPPESGQMNPIDWDDIVEFEGPAHELEYDMVWNDGIEGAFFSLISVSPSLNSFYVLISIILSITDQAGHEDVMQADAVQADGVHVSPDMVSLTFLQGASTFLERASTATVEGSSANKRRFYSDDLKISIYLELLAKTDPPILRRGVSKGVARKFDVPLRVVQSIWKNGQAGGINGVVNKWARNCGRRRIEIDMESIKNVPLRQRTTFKDLADALGVKKSTLHNRFKEGYFRRHTNDLKFSLTDANKKARVKYCLSMLNAQSLSFKPMYNVVYIDEKWFYRTRRNQKYYLANDEERPQRTVKSKNFIEKVMFLAVVTRPRFDENGQCIFDGKLGISPFVKVEPAKRWSPNRDAGVLVTQAMTSVTKEVSRDFLVNKVLPAIKEKWPAEEKGLPIYIQQDNARTHIAVDDPAFVQAAQADGWDIRLTCQPPNSPDLNVLDLGFFAAIQALFEKGTPNNIDGIVAKVNQAYQEYPVQRANRIFLTQQGCMMEIMKHNGGQHYNIPHMKKKTLELQGCLPTTLSCPLQLGGAAASRSRTM</sequence>
<dbReference type="GO" id="GO:0003676">
    <property type="term" value="F:nucleic acid binding"/>
    <property type="evidence" value="ECO:0007669"/>
    <property type="project" value="InterPro"/>
</dbReference>
<evidence type="ECO:0000313" key="2">
    <source>
        <dbReference type="EMBL" id="KAG2597633.1"/>
    </source>
</evidence>
<dbReference type="Gene3D" id="3.30.420.10">
    <property type="entry name" value="Ribonuclease H-like superfamily/Ribonuclease H"/>
    <property type="match status" value="1"/>
</dbReference>
<gene>
    <name evidence="2" type="ORF">PVAP13_5KG239507</name>
</gene>
<proteinExistence type="predicted"/>
<accession>A0A8T0SKW3</accession>
<keyword evidence="3" id="KW-1185">Reference proteome</keyword>
<dbReference type="InterPro" id="IPR056671">
    <property type="entry name" value="DUF7769"/>
</dbReference>
<dbReference type="Proteomes" id="UP000823388">
    <property type="component" value="Chromosome 5K"/>
</dbReference>
<feature type="domain" description="DUF7769" evidence="1">
    <location>
        <begin position="133"/>
        <end position="179"/>
    </location>
</feature>
<dbReference type="AlphaFoldDB" id="A0A8T0SKW3"/>
<comment type="caution">
    <text evidence="2">The sequence shown here is derived from an EMBL/GenBank/DDBJ whole genome shotgun (WGS) entry which is preliminary data.</text>
</comment>
<dbReference type="EMBL" id="CM029045">
    <property type="protein sequence ID" value="KAG2597633.1"/>
    <property type="molecule type" value="Genomic_DNA"/>
</dbReference>
<dbReference type="Pfam" id="PF24964">
    <property type="entry name" value="DUF7769"/>
    <property type="match status" value="1"/>
</dbReference>
<organism evidence="2 3">
    <name type="scientific">Panicum virgatum</name>
    <name type="common">Blackwell switchgrass</name>
    <dbReference type="NCBI Taxonomy" id="38727"/>
    <lineage>
        <taxon>Eukaryota</taxon>
        <taxon>Viridiplantae</taxon>
        <taxon>Streptophyta</taxon>
        <taxon>Embryophyta</taxon>
        <taxon>Tracheophyta</taxon>
        <taxon>Spermatophyta</taxon>
        <taxon>Magnoliopsida</taxon>
        <taxon>Liliopsida</taxon>
        <taxon>Poales</taxon>
        <taxon>Poaceae</taxon>
        <taxon>PACMAD clade</taxon>
        <taxon>Panicoideae</taxon>
        <taxon>Panicodae</taxon>
        <taxon>Paniceae</taxon>
        <taxon>Panicinae</taxon>
        <taxon>Panicum</taxon>
        <taxon>Panicum sect. Hiantes</taxon>
    </lineage>
</organism>
<dbReference type="InterPro" id="IPR036397">
    <property type="entry name" value="RNaseH_sf"/>
</dbReference>
<evidence type="ECO:0000259" key="1">
    <source>
        <dbReference type="Pfam" id="PF24964"/>
    </source>
</evidence>
<protein>
    <recommendedName>
        <fullName evidence="1">DUF7769 domain-containing protein</fullName>
    </recommendedName>
</protein>
<evidence type="ECO:0000313" key="3">
    <source>
        <dbReference type="Proteomes" id="UP000823388"/>
    </source>
</evidence>
<name>A0A8T0SKW3_PANVG</name>
<dbReference type="PANTHER" id="PTHR47169">
    <property type="entry name" value="OS01G0541250 PROTEIN"/>
    <property type="match status" value="1"/>
</dbReference>
<reference evidence="2" key="1">
    <citation type="submission" date="2020-05" db="EMBL/GenBank/DDBJ databases">
        <title>WGS assembly of Panicum virgatum.</title>
        <authorList>
            <person name="Lovell J.T."/>
            <person name="Jenkins J."/>
            <person name="Shu S."/>
            <person name="Juenger T.E."/>
            <person name="Schmutz J."/>
        </authorList>
    </citation>
    <scope>NUCLEOTIDE SEQUENCE</scope>
    <source>
        <strain evidence="2">AP13</strain>
    </source>
</reference>